<feature type="transmembrane region" description="Helical" evidence="1">
    <location>
        <begin position="444"/>
        <end position="465"/>
    </location>
</feature>
<name>A0ABU2GHB8_9EURY</name>
<feature type="transmembrane region" description="Helical" evidence="1">
    <location>
        <begin position="168"/>
        <end position="184"/>
    </location>
</feature>
<comment type="caution">
    <text evidence="2">The sequence shown here is derived from an EMBL/GenBank/DDBJ whole genome shotgun (WGS) entry which is preliminary data.</text>
</comment>
<feature type="transmembrane region" description="Helical" evidence="1">
    <location>
        <begin position="45"/>
        <end position="65"/>
    </location>
</feature>
<evidence type="ECO:0000256" key="1">
    <source>
        <dbReference type="SAM" id="Phobius"/>
    </source>
</evidence>
<feature type="transmembrane region" description="Helical" evidence="1">
    <location>
        <begin position="117"/>
        <end position="135"/>
    </location>
</feature>
<keyword evidence="1" id="KW-1133">Transmembrane helix</keyword>
<keyword evidence="1" id="KW-0472">Membrane</keyword>
<protein>
    <submittedName>
        <fullName evidence="2">Uncharacterized protein</fullName>
    </submittedName>
</protein>
<keyword evidence="3" id="KW-1185">Reference proteome</keyword>
<feature type="transmembrane region" description="Helical" evidence="1">
    <location>
        <begin position="268"/>
        <end position="286"/>
    </location>
</feature>
<keyword evidence="1" id="KW-0812">Transmembrane</keyword>
<feature type="transmembrane region" description="Helical" evidence="1">
    <location>
        <begin position="356"/>
        <end position="374"/>
    </location>
</feature>
<feature type="transmembrane region" description="Helical" evidence="1">
    <location>
        <begin position="196"/>
        <end position="217"/>
    </location>
</feature>
<gene>
    <name evidence="2" type="ORF">NDI76_15745</name>
</gene>
<accession>A0ABU2GHB8</accession>
<dbReference type="Proteomes" id="UP001257060">
    <property type="component" value="Unassembled WGS sequence"/>
</dbReference>
<dbReference type="RefSeq" id="WP_310925092.1">
    <property type="nucleotide sequence ID" value="NZ_JAMQOP010000003.1"/>
</dbReference>
<feature type="transmembrane region" description="Helical" evidence="1">
    <location>
        <begin position="310"/>
        <end position="335"/>
    </location>
</feature>
<proteinExistence type="predicted"/>
<reference evidence="2 3" key="1">
    <citation type="submission" date="2022-06" db="EMBL/GenBank/DDBJ databases">
        <title>Halogeometricum sp. a new haloarchaeum isolate from saline soil.</title>
        <authorList>
            <person name="Strakova D."/>
            <person name="Galisteo C."/>
            <person name="Sanchez-Porro C."/>
            <person name="Ventosa A."/>
        </authorList>
    </citation>
    <scope>NUCLEOTIDE SEQUENCE [LARGE SCALE GENOMIC DNA]</scope>
    <source>
        <strain evidence="2 3">S1BR25-6</strain>
    </source>
</reference>
<dbReference type="EMBL" id="JAMQOP010000003">
    <property type="protein sequence ID" value="MDS0300200.1"/>
    <property type="molecule type" value="Genomic_DNA"/>
</dbReference>
<sequence>MRDRTFRRDAARLLVAAAALAVAARPVAAHQFATRFDAPVPLTLLYAGAGVTVAATAVLVARLDLTPDRTATLGVLPARARYALRTLGRVGFLLVFLAVLGHGVFGPRAPGENVATLLTWAVWLKGVALVAILVGSPWRTLSPWRTAYDALCRLEGEAIRVRRYPARLGDWPALLGFVLLVGVIENLTRVPQLPDVTAVVVASYGLVMLLGALVFGAEWFERADPLDVFYRLLGRVAPLRLRETDAGAAELVVRYPWRGCTDPLESRTAAAFVVAMVYTVTFDGFAESPTYRDLYFGAQEALGVGGTVSILLYGFGLLGFVGCFAGVAAVVGRLLRAGVTRAETRSSRTGSDGGTVRATSLVLAPTLLPIAAGYEFAHNVSYVLTYAGRLPRVVGLEAVDPLWWLSLPLFWGLQVCLIVGGHVVAVVAADAVTRRLAPTERWALLAHAPLVALMVGYTVLSLWVVSLPVAG</sequence>
<evidence type="ECO:0000313" key="3">
    <source>
        <dbReference type="Proteomes" id="UP001257060"/>
    </source>
</evidence>
<feature type="transmembrane region" description="Helical" evidence="1">
    <location>
        <begin position="86"/>
        <end position="105"/>
    </location>
</feature>
<evidence type="ECO:0000313" key="2">
    <source>
        <dbReference type="EMBL" id="MDS0300200.1"/>
    </source>
</evidence>
<feature type="transmembrane region" description="Helical" evidence="1">
    <location>
        <begin position="409"/>
        <end position="432"/>
    </location>
</feature>
<organism evidence="2 3">
    <name type="scientific">Halogeometricum salsisoli</name>
    <dbReference type="NCBI Taxonomy" id="2950536"/>
    <lineage>
        <taxon>Archaea</taxon>
        <taxon>Methanobacteriati</taxon>
        <taxon>Methanobacteriota</taxon>
        <taxon>Stenosarchaea group</taxon>
        <taxon>Halobacteria</taxon>
        <taxon>Halobacteriales</taxon>
        <taxon>Haloferacaceae</taxon>
        <taxon>Halogeometricum</taxon>
    </lineage>
</organism>